<dbReference type="Proteomes" id="UP000032142">
    <property type="component" value="Unassembled WGS sequence"/>
</dbReference>
<reference evidence="2" key="1">
    <citation type="submission" date="2014-09" db="EMBL/GenBank/DDBJ databases">
        <authorList>
            <person name="Mudge J."/>
            <person name="Ramaraj T."/>
            <person name="Lindquist I.E."/>
            <person name="Bharti A.K."/>
            <person name="Sundararajan A."/>
            <person name="Cameron C.T."/>
            <person name="Woodward J.E."/>
            <person name="May G.D."/>
            <person name="Brubaker C."/>
            <person name="Broadhvest J."/>
            <person name="Wilkins T.A."/>
        </authorList>
    </citation>
    <scope>NUCLEOTIDE SEQUENCE</scope>
    <source>
        <strain evidence="2">cv. AKA8401</strain>
    </source>
</reference>
<dbReference type="EMBL" id="KN399850">
    <property type="protein sequence ID" value="KHG13549.1"/>
    <property type="molecule type" value="Genomic_DNA"/>
</dbReference>
<organism evidence="1 2">
    <name type="scientific">Gossypium arboreum</name>
    <name type="common">Tree cotton</name>
    <name type="synonym">Gossypium nanking</name>
    <dbReference type="NCBI Taxonomy" id="29729"/>
    <lineage>
        <taxon>Eukaryota</taxon>
        <taxon>Viridiplantae</taxon>
        <taxon>Streptophyta</taxon>
        <taxon>Embryophyta</taxon>
        <taxon>Tracheophyta</taxon>
        <taxon>Spermatophyta</taxon>
        <taxon>Magnoliopsida</taxon>
        <taxon>eudicotyledons</taxon>
        <taxon>Gunneridae</taxon>
        <taxon>Pentapetalae</taxon>
        <taxon>rosids</taxon>
        <taxon>malvids</taxon>
        <taxon>Malvales</taxon>
        <taxon>Malvaceae</taxon>
        <taxon>Malvoideae</taxon>
        <taxon>Gossypium</taxon>
    </lineage>
</organism>
<keyword evidence="2" id="KW-1185">Reference proteome</keyword>
<evidence type="ECO:0000313" key="2">
    <source>
        <dbReference type="Proteomes" id="UP000032142"/>
    </source>
</evidence>
<sequence length="25" mass="2877">MKSVCSIWSHTQACDWPYGTSQYTP</sequence>
<gene>
    <name evidence="1" type="ORF">F383_18732</name>
</gene>
<accession>A0A0B0NP01</accession>
<protein>
    <submittedName>
        <fullName evidence="1">Uncharacterized protein</fullName>
    </submittedName>
</protein>
<proteinExistence type="predicted"/>
<evidence type="ECO:0000313" key="1">
    <source>
        <dbReference type="EMBL" id="KHG13549.1"/>
    </source>
</evidence>
<name>A0A0B0NP01_GOSAR</name>
<dbReference type="AlphaFoldDB" id="A0A0B0NP01"/>